<protein>
    <submittedName>
        <fullName evidence="2">Uncharacterized protein</fullName>
    </submittedName>
</protein>
<dbReference type="Proteomes" id="UP000499080">
    <property type="component" value="Unassembled WGS sequence"/>
</dbReference>
<gene>
    <name evidence="2" type="ORF">AVEN_199179_1</name>
    <name evidence="1" type="ORF">AVEN_50999_1</name>
</gene>
<dbReference type="EMBL" id="BGPR01139867">
    <property type="protein sequence ID" value="GBN65349.1"/>
    <property type="molecule type" value="Genomic_DNA"/>
</dbReference>
<keyword evidence="3" id="KW-1185">Reference proteome</keyword>
<evidence type="ECO:0000313" key="2">
    <source>
        <dbReference type="EMBL" id="GBN65397.1"/>
    </source>
</evidence>
<dbReference type="EMBL" id="BGPR01139886">
    <property type="protein sequence ID" value="GBN65397.1"/>
    <property type="molecule type" value="Genomic_DNA"/>
</dbReference>
<reference evidence="2 3" key="1">
    <citation type="journal article" date="2019" name="Sci. Rep.">
        <title>Orb-weaving spider Araneus ventricosus genome elucidates the spidroin gene catalogue.</title>
        <authorList>
            <person name="Kono N."/>
            <person name="Nakamura H."/>
            <person name="Ohtoshi R."/>
            <person name="Moran D.A.P."/>
            <person name="Shinohara A."/>
            <person name="Yoshida Y."/>
            <person name="Fujiwara M."/>
            <person name="Mori M."/>
            <person name="Tomita M."/>
            <person name="Arakawa K."/>
        </authorList>
    </citation>
    <scope>NUCLEOTIDE SEQUENCE [LARGE SCALE GENOMIC DNA]</scope>
</reference>
<evidence type="ECO:0000313" key="3">
    <source>
        <dbReference type="Proteomes" id="UP000499080"/>
    </source>
</evidence>
<comment type="caution">
    <text evidence="2">The sequence shown here is derived from an EMBL/GenBank/DDBJ whole genome shotgun (WGS) entry which is preliminary data.</text>
</comment>
<feature type="non-terminal residue" evidence="2">
    <location>
        <position position="71"/>
    </location>
</feature>
<dbReference type="AlphaFoldDB" id="A0A4Y2QPY2"/>
<accession>A0A4Y2QPY2</accession>
<sequence length="71" mass="7974">MLRQGGGSSSCGFTHNPWGTTNAWMRSRRISKRVLASPGGIAMVMWLSWPHFDDRSYLLRERLVIGPVTAI</sequence>
<evidence type="ECO:0000313" key="1">
    <source>
        <dbReference type="EMBL" id="GBN65349.1"/>
    </source>
</evidence>
<organism evidence="2 3">
    <name type="scientific">Araneus ventricosus</name>
    <name type="common">Orbweaver spider</name>
    <name type="synonym">Epeira ventricosa</name>
    <dbReference type="NCBI Taxonomy" id="182803"/>
    <lineage>
        <taxon>Eukaryota</taxon>
        <taxon>Metazoa</taxon>
        <taxon>Ecdysozoa</taxon>
        <taxon>Arthropoda</taxon>
        <taxon>Chelicerata</taxon>
        <taxon>Arachnida</taxon>
        <taxon>Araneae</taxon>
        <taxon>Araneomorphae</taxon>
        <taxon>Entelegynae</taxon>
        <taxon>Araneoidea</taxon>
        <taxon>Araneidae</taxon>
        <taxon>Araneus</taxon>
    </lineage>
</organism>
<proteinExistence type="predicted"/>
<name>A0A4Y2QPY2_ARAVE</name>